<dbReference type="Pfam" id="PF06114">
    <property type="entry name" value="Peptidase_M78"/>
    <property type="match status" value="1"/>
</dbReference>
<evidence type="ECO:0000313" key="2">
    <source>
        <dbReference type="EMBL" id="MDK4334530.1"/>
    </source>
</evidence>
<dbReference type="Gene3D" id="1.10.10.2910">
    <property type="match status" value="1"/>
</dbReference>
<dbReference type="InterPro" id="IPR010359">
    <property type="entry name" value="IrrE_HExxH"/>
</dbReference>
<feature type="domain" description="IrrE N-terminal-like" evidence="1">
    <location>
        <begin position="164"/>
        <end position="260"/>
    </location>
</feature>
<evidence type="ECO:0000313" key="3">
    <source>
        <dbReference type="Proteomes" id="UP001230317"/>
    </source>
</evidence>
<sequence>MAPVRVTIQPAVLAWAVSRTGLSQSALLKQFPKIQEWEAGEERPTLKQAKGLAKKAHIPFGRLLLDVPTGDEVEVADFRTVRNEQLDTVSPELQEVMFASQTRLDWYVEYARDIGIDPPELFHTAKISESAAVAASSVRDVLRLTQETPLPGRDKVRELVSLMEDAGILVARNSIAENSTRRALNVEEFRGFTLEEDGYCLVFINTRDTKTAQLFSLALELAHVVLGKPGISDHSERLETEQWCNQFAAAFLCPGHSLRENSCPTSENSVTSCVGERFFETVLSAARSGVLPEKQAARFLGVSSYASYKELVPLPVQ</sequence>
<dbReference type="EMBL" id="JASNVU010000004">
    <property type="protein sequence ID" value="MDK4334530.1"/>
    <property type="molecule type" value="Genomic_DNA"/>
</dbReference>
<protein>
    <submittedName>
        <fullName evidence="2">ImmA/IrrE family metallo-endopeptidase</fullName>
    </submittedName>
</protein>
<name>A0AAP4BYT3_9CORY</name>
<dbReference type="RefSeq" id="WP_023017931.1">
    <property type="nucleotide sequence ID" value="NZ_CP100375.1"/>
</dbReference>
<dbReference type="PANTHER" id="PTHR43236:SF2">
    <property type="entry name" value="BLL0069 PROTEIN"/>
    <property type="match status" value="1"/>
</dbReference>
<dbReference type="AlphaFoldDB" id="A0AAP4BYT3"/>
<dbReference type="PANTHER" id="PTHR43236">
    <property type="entry name" value="ANTITOXIN HIGA1"/>
    <property type="match status" value="1"/>
</dbReference>
<gene>
    <name evidence="2" type="ORF">QPX58_03760</name>
</gene>
<dbReference type="Proteomes" id="UP001230317">
    <property type="component" value="Unassembled WGS sequence"/>
</dbReference>
<proteinExistence type="predicted"/>
<organism evidence="2 3">
    <name type="scientific">Corynebacterium accolens</name>
    <dbReference type="NCBI Taxonomy" id="38284"/>
    <lineage>
        <taxon>Bacteria</taxon>
        <taxon>Bacillati</taxon>
        <taxon>Actinomycetota</taxon>
        <taxon>Actinomycetes</taxon>
        <taxon>Mycobacteriales</taxon>
        <taxon>Corynebacteriaceae</taxon>
        <taxon>Corynebacterium</taxon>
    </lineage>
</organism>
<evidence type="ECO:0000259" key="1">
    <source>
        <dbReference type="Pfam" id="PF06114"/>
    </source>
</evidence>
<dbReference type="InterPro" id="IPR052345">
    <property type="entry name" value="Rad_response_metalloprotease"/>
</dbReference>
<comment type="caution">
    <text evidence="2">The sequence shown here is derived from an EMBL/GenBank/DDBJ whole genome shotgun (WGS) entry which is preliminary data.</text>
</comment>
<reference evidence="2" key="1">
    <citation type="submission" date="2023-05" db="EMBL/GenBank/DDBJ databases">
        <title>Metabolic capabilities are highly conserved among human nasal-associated Corynebacterium species in pangenomic analyses.</title>
        <authorList>
            <person name="Tran T.H."/>
            <person name="Roberts A.Q."/>
            <person name="Escapa I.F."/>
            <person name="Gao W."/>
            <person name="Conlan S."/>
            <person name="Kong H."/>
            <person name="Segre J.A."/>
            <person name="Kelly M.S."/>
            <person name="Lemon K.P."/>
        </authorList>
    </citation>
    <scope>NUCLEOTIDE SEQUENCE</scope>
    <source>
        <strain evidence="2">KPL2618</strain>
    </source>
</reference>
<accession>A0AAP4BYT3</accession>